<feature type="domain" description="Transmembrane protein 201 C-terminal" evidence="9">
    <location>
        <begin position="163"/>
        <end position="367"/>
    </location>
</feature>
<proteinExistence type="inferred from homology"/>
<evidence type="ECO:0000259" key="8">
    <source>
        <dbReference type="Pfam" id="PF09779"/>
    </source>
</evidence>
<keyword evidence="4 7" id="KW-1133">Transmembrane helix</keyword>
<evidence type="ECO:0000256" key="7">
    <source>
        <dbReference type="SAM" id="Phobius"/>
    </source>
</evidence>
<gene>
    <name evidence="10" type="ORF">P7K49_015396</name>
</gene>
<feature type="domain" description="Ima1 N-terminal" evidence="8">
    <location>
        <begin position="56"/>
        <end position="143"/>
    </location>
</feature>
<dbReference type="InterPro" id="IPR040041">
    <property type="entry name" value="TMEM201"/>
</dbReference>
<evidence type="ECO:0000256" key="1">
    <source>
        <dbReference type="ARBA" id="ARBA00004473"/>
    </source>
</evidence>
<feature type="transmembrane region" description="Helical" evidence="7">
    <location>
        <begin position="333"/>
        <end position="353"/>
    </location>
</feature>
<dbReference type="InterPro" id="IPR018617">
    <property type="entry name" value="Ima1_N"/>
</dbReference>
<dbReference type="PANTHER" id="PTHR28646">
    <property type="entry name" value="TRANSMEMBRANE PROTEIN 201"/>
    <property type="match status" value="1"/>
</dbReference>
<organism evidence="10 11">
    <name type="scientific">Saguinus oedipus</name>
    <name type="common">Cotton-top tamarin</name>
    <name type="synonym">Oedipomidas oedipus</name>
    <dbReference type="NCBI Taxonomy" id="9490"/>
    <lineage>
        <taxon>Eukaryota</taxon>
        <taxon>Metazoa</taxon>
        <taxon>Chordata</taxon>
        <taxon>Craniata</taxon>
        <taxon>Vertebrata</taxon>
        <taxon>Euteleostomi</taxon>
        <taxon>Mammalia</taxon>
        <taxon>Eutheria</taxon>
        <taxon>Euarchontoglires</taxon>
        <taxon>Primates</taxon>
        <taxon>Haplorrhini</taxon>
        <taxon>Platyrrhini</taxon>
        <taxon>Cebidae</taxon>
        <taxon>Callitrichinae</taxon>
        <taxon>Saguinus</taxon>
    </lineage>
</organism>
<protein>
    <recommendedName>
        <fullName evidence="12">Transmembrane protein 201</fullName>
    </recommendedName>
</protein>
<sequence>MVNCWFCNQDTLVPYGNRNCWDCPHCEQYNGFQEVWGQAGGQACGVGLPADHESTFLPQNGDYNKPIPAQYMEHLNHVVSSAPSLRDPSQPQQWRCSHHQTTKIKQLAAFAPREEGRYDEEIEVYRHHLEQMYKLCRPCQAAVEYYIKHQNRQLRALLLSHQFKRREADQTHAQVEGSIHRSFCSSAVKSPVQVILLRALAFLACAFLLTTALYGANDPFAPGATMPLALPPGGNGSATPDNGTAPGAEGWRQLLGLLPEHMSEKLYEAWAFGQSHQTGVVALGLLTCLLAMLLAGRIRLRRIDAFCTCLWALLLGLHLAEQHLQASPSWLDTLKFSTTSLCCLVGFTAAVATRKATGPRRFRPRRSEKQP</sequence>
<keyword evidence="6" id="KW-0539">Nucleus</keyword>
<evidence type="ECO:0000256" key="6">
    <source>
        <dbReference type="ARBA" id="ARBA00023242"/>
    </source>
</evidence>
<evidence type="ECO:0000313" key="10">
    <source>
        <dbReference type="EMBL" id="KAK2105882.1"/>
    </source>
</evidence>
<evidence type="ECO:0000256" key="4">
    <source>
        <dbReference type="ARBA" id="ARBA00022989"/>
    </source>
</evidence>
<name>A0ABQ9V9J6_SAGOE</name>
<feature type="transmembrane region" description="Helical" evidence="7">
    <location>
        <begin position="276"/>
        <end position="296"/>
    </location>
</feature>
<keyword evidence="11" id="KW-1185">Reference proteome</keyword>
<feature type="transmembrane region" description="Helical" evidence="7">
    <location>
        <begin position="303"/>
        <end position="321"/>
    </location>
</feature>
<keyword evidence="5 7" id="KW-0472">Membrane</keyword>
<dbReference type="Pfam" id="PF10476">
    <property type="entry name" value="DUF2448"/>
    <property type="match status" value="1"/>
</dbReference>
<evidence type="ECO:0000259" key="9">
    <source>
        <dbReference type="Pfam" id="PF10476"/>
    </source>
</evidence>
<evidence type="ECO:0000256" key="3">
    <source>
        <dbReference type="ARBA" id="ARBA00022692"/>
    </source>
</evidence>
<dbReference type="EMBL" id="JASSZA010000007">
    <property type="protein sequence ID" value="KAK2105882.1"/>
    <property type="molecule type" value="Genomic_DNA"/>
</dbReference>
<reference evidence="10 11" key="1">
    <citation type="submission" date="2023-05" db="EMBL/GenBank/DDBJ databases">
        <title>B98-5 Cell Line De Novo Hybrid Assembly: An Optical Mapping Approach.</title>
        <authorList>
            <person name="Kananen K."/>
            <person name="Auerbach J.A."/>
            <person name="Kautto E."/>
            <person name="Blachly J.S."/>
        </authorList>
    </citation>
    <scope>NUCLEOTIDE SEQUENCE [LARGE SCALE GENOMIC DNA]</scope>
    <source>
        <strain evidence="10">B95-8</strain>
        <tissue evidence="10">Cell line</tissue>
    </source>
</reference>
<dbReference type="InterPro" id="IPR018861">
    <property type="entry name" value="TMEM201_C"/>
</dbReference>
<evidence type="ECO:0008006" key="12">
    <source>
        <dbReference type="Google" id="ProtNLM"/>
    </source>
</evidence>
<comment type="similarity">
    <text evidence="2">Belongs to the TMEM201 family.</text>
</comment>
<comment type="subcellular location">
    <subcellularLocation>
        <location evidence="1">Nucleus inner membrane</location>
        <topology evidence="1">Multi-pass membrane protein</topology>
    </subcellularLocation>
</comment>
<evidence type="ECO:0000313" key="11">
    <source>
        <dbReference type="Proteomes" id="UP001266305"/>
    </source>
</evidence>
<feature type="transmembrane region" description="Helical" evidence="7">
    <location>
        <begin position="195"/>
        <end position="216"/>
    </location>
</feature>
<accession>A0ABQ9V9J6</accession>
<dbReference type="Pfam" id="PF09779">
    <property type="entry name" value="Ima1_N"/>
    <property type="match status" value="2"/>
</dbReference>
<dbReference type="Proteomes" id="UP001266305">
    <property type="component" value="Unassembled WGS sequence"/>
</dbReference>
<feature type="domain" description="Ima1 N-terminal" evidence="8">
    <location>
        <begin position="2"/>
        <end position="34"/>
    </location>
</feature>
<keyword evidence="3 7" id="KW-0812">Transmembrane</keyword>
<dbReference type="PANTHER" id="PTHR28646:SF1">
    <property type="entry name" value="TRANSMEMBRANE PROTEIN 201"/>
    <property type="match status" value="1"/>
</dbReference>
<evidence type="ECO:0000256" key="5">
    <source>
        <dbReference type="ARBA" id="ARBA00023136"/>
    </source>
</evidence>
<comment type="caution">
    <text evidence="10">The sequence shown here is derived from an EMBL/GenBank/DDBJ whole genome shotgun (WGS) entry which is preliminary data.</text>
</comment>
<evidence type="ECO:0000256" key="2">
    <source>
        <dbReference type="ARBA" id="ARBA00007600"/>
    </source>
</evidence>